<dbReference type="GO" id="GO:0005524">
    <property type="term" value="F:ATP binding"/>
    <property type="evidence" value="ECO:0007669"/>
    <property type="project" value="UniProtKB-KW"/>
</dbReference>
<gene>
    <name evidence="7" type="ORF">AJAP_15335</name>
</gene>
<dbReference type="PANTHER" id="PTHR42711:SF19">
    <property type="entry name" value="DOXORUBICIN RESISTANCE ATP-BINDING PROTEIN DRRA"/>
    <property type="match status" value="1"/>
</dbReference>
<dbReference type="PROSITE" id="PS00211">
    <property type="entry name" value="ABC_TRANSPORTER_1"/>
    <property type="match status" value="1"/>
</dbReference>
<keyword evidence="2" id="KW-0813">Transport</keyword>
<keyword evidence="8" id="KW-1185">Reference proteome</keyword>
<comment type="subcellular location">
    <subcellularLocation>
        <location evidence="1">Cell membrane</location>
        <topology evidence="1">Peripheral membrane protein</topology>
    </subcellularLocation>
</comment>
<dbReference type="HOGENOM" id="CLU_000604_1_2_11"/>
<dbReference type="GO" id="GO:0016887">
    <property type="term" value="F:ATP hydrolysis activity"/>
    <property type="evidence" value="ECO:0007669"/>
    <property type="project" value="InterPro"/>
</dbReference>
<dbReference type="InterPro" id="IPR050763">
    <property type="entry name" value="ABC_transporter_ATP-binding"/>
</dbReference>
<dbReference type="InterPro" id="IPR003593">
    <property type="entry name" value="AAA+_ATPase"/>
</dbReference>
<feature type="domain" description="ABC transporter" evidence="6">
    <location>
        <begin position="6"/>
        <end position="236"/>
    </location>
</feature>
<organism evidence="7 8">
    <name type="scientific">Amycolatopsis japonica</name>
    <dbReference type="NCBI Taxonomy" id="208439"/>
    <lineage>
        <taxon>Bacteria</taxon>
        <taxon>Bacillati</taxon>
        <taxon>Actinomycetota</taxon>
        <taxon>Actinomycetes</taxon>
        <taxon>Pseudonocardiales</taxon>
        <taxon>Pseudonocardiaceae</taxon>
        <taxon>Amycolatopsis</taxon>
        <taxon>Amycolatopsis japonica group</taxon>
    </lineage>
</organism>
<sequence length="314" mass="32625">MEQAAIEVTGLAKHYGEVTALAGVSLRVGRGTVLAVLGHNGAGKTTLIDILSTRVKPTGGSAKVCGFDVVRAGHHVRRRIGVTGQFAAVDDALSGRGNLELVARLLGASRRQARARAAELLAMFGLDDAADRPARTYSGGMRRRLDLAAGLVGSPDVLFLDEPTTGLDPLSRAGLWDGVERLAARGTTVVLTTQYLEEADRLADHVIVLGLGHVTVSGRPSELKARLGERTATLTFGTDLAARRALAALHRLGMGCTTSASGLVIGVALSGPADITVLVRALDAAGAPMKDLTVAEPTLDDVYLSLHRNPAAAP</sequence>
<dbReference type="InterPro" id="IPR017871">
    <property type="entry name" value="ABC_transporter-like_CS"/>
</dbReference>
<dbReference type="KEGG" id="aja:AJAP_15335"/>
<evidence type="ECO:0000256" key="1">
    <source>
        <dbReference type="ARBA" id="ARBA00004202"/>
    </source>
</evidence>
<dbReference type="PROSITE" id="PS50893">
    <property type="entry name" value="ABC_TRANSPORTER_2"/>
    <property type="match status" value="1"/>
</dbReference>
<dbReference type="Pfam" id="PF00005">
    <property type="entry name" value="ABC_tran"/>
    <property type="match status" value="1"/>
</dbReference>
<dbReference type="EMBL" id="CP008953">
    <property type="protein sequence ID" value="AIG75943.1"/>
    <property type="molecule type" value="Genomic_DNA"/>
</dbReference>
<dbReference type="InterPro" id="IPR027417">
    <property type="entry name" value="P-loop_NTPase"/>
</dbReference>
<protein>
    <submittedName>
        <fullName evidence="7">Multidrug ABC transporter ATPase</fullName>
    </submittedName>
</protein>
<dbReference type="eggNOG" id="COG1131">
    <property type="taxonomic scope" value="Bacteria"/>
</dbReference>
<dbReference type="SMART" id="SM00382">
    <property type="entry name" value="AAA"/>
    <property type="match status" value="1"/>
</dbReference>
<proteinExistence type="predicted"/>
<evidence type="ECO:0000256" key="4">
    <source>
        <dbReference type="ARBA" id="ARBA00022840"/>
    </source>
</evidence>
<dbReference type="Proteomes" id="UP000028492">
    <property type="component" value="Chromosome"/>
</dbReference>
<accession>A0A075USJ5</accession>
<evidence type="ECO:0000259" key="6">
    <source>
        <dbReference type="PROSITE" id="PS50893"/>
    </source>
</evidence>
<dbReference type="STRING" id="208439.AJAP_15335"/>
<keyword evidence="3" id="KW-0547">Nucleotide-binding</keyword>
<evidence type="ECO:0000256" key="5">
    <source>
        <dbReference type="ARBA" id="ARBA00023251"/>
    </source>
</evidence>
<dbReference type="InterPro" id="IPR003439">
    <property type="entry name" value="ABC_transporter-like_ATP-bd"/>
</dbReference>
<evidence type="ECO:0000256" key="3">
    <source>
        <dbReference type="ARBA" id="ARBA00022741"/>
    </source>
</evidence>
<evidence type="ECO:0000313" key="8">
    <source>
        <dbReference type="Proteomes" id="UP000028492"/>
    </source>
</evidence>
<dbReference type="GO" id="GO:0005886">
    <property type="term" value="C:plasma membrane"/>
    <property type="evidence" value="ECO:0007669"/>
    <property type="project" value="UniProtKB-SubCell"/>
</dbReference>
<evidence type="ECO:0000313" key="7">
    <source>
        <dbReference type="EMBL" id="AIG75943.1"/>
    </source>
</evidence>
<dbReference type="SUPFAM" id="SSF52540">
    <property type="entry name" value="P-loop containing nucleoside triphosphate hydrolases"/>
    <property type="match status" value="1"/>
</dbReference>
<dbReference type="PANTHER" id="PTHR42711">
    <property type="entry name" value="ABC TRANSPORTER ATP-BINDING PROTEIN"/>
    <property type="match status" value="1"/>
</dbReference>
<dbReference type="RefSeq" id="WP_038511987.1">
    <property type="nucleotide sequence ID" value="NZ_CP008953.1"/>
</dbReference>
<keyword evidence="5" id="KW-0046">Antibiotic resistance</keyword>
<dbReference type="Gene3D" id="3.40.50.300">
    <property type="entry name" value="P-loop containing nucleotide triphosphate hydrolases"/>
    <property type="match status" value="1"/>
</dbReference>
<keyword evidence="4" id="KW-0067">ATP-binding</keyword>
<name>A0A075USJ5_9PSEU</name>
<reference evidence="7 8" key="1">
    <citation type="journal article" date="2014" name="J. Biotechnol.">
        <title>Complete genome sequence of the actinobacterium Amycolatopsis japonica MG417-CF17(T) (=DSM 44213T) producing (S,S)-N,N'-ethylenediaminedisuccinic acid.</title>
        <authorList>
            <person name="Stegmann E."/>
            <person name="Albersmeier A."/>
            <person name="Spohn M."/>
            <person name="Gert H."/>
            <person name="Weber T."/>
            <person name="Wohlleben W."/>
            <person name="Kalinowski J."/>
            <person name="Ruckert C."/>
        </authorList>
    </citation>
    <scope>NUCLEOTIDE SEQUENCE [LARGE SCALE GENOMIC DNA]</scope>
    <source>
        <strain evidence="8">MG417-CF17 (DSM 44213)</strain>
    </source>
</reference>
<dbReference type="GO" id="GO:0046677">
    <property type="term" value="P:response to antibiotic"/>
    <property type="evidence" value="ECO:0007669"/>
    <property type="project" value="UniProtKB-KW"/>
</dbReference>
<evidence type="ECO:0000256" key="2">
    <source>
        <dbReference type="ARBA" id="ARBA00022448"/>
    </source>
</evidence>
<dbReference type="AlphaFoldDB" id="A0A075USJ5"/>